<evidence type="ECO:0000313" key="1">
    <source>
        <dbReference type="EMBL" id="SEF30707.1"/>
    </source>
</evidence>
<dbReference type="RefSeq" id="WP_086684742.1">
    <property type="nucleotide sequence ID" value="NZ_FNUJ01000005.1"/>
</dbReference>
<sequence length="377" mass="41824">MNVLDQARAVGDAVLYEGYLLYPYRASARKNRVRWQWGVLVPPSYASAEIGEHASARVECVLEPLERTILRVKLRFLGARTRPGTEWDEGVEHEVDFELPLSELPAEEPFRVHELAGVLTARVDPLDGPFGGARLRVEVHNTTSWPSDGVREHALRHALLAAHLVLSVDTGHFLSMLDPPEWAKPAVETCKQERLWPVLIGDTSRSTVVLASPIILYDDPAIAPESPGDLFDGTEIDEILTLRTMTLTDEEKREARATDPRAAAIVDRVDAMPPELLERLHGAVRSVRPVEPSVVVAGVRVAEGSRVRLRPNLRGTDAQDMFLVGKTATVRVVLSDVDGVTYLAVTLDEDPAADLQHEHGRYRYFSPDEIEPLEVAE</sequence>
<dbReference type="AlphaFoldDB" id="A0A1H5QZV1"/>
<dbReference type="OrthoDB" id="264096at2"/>
<evidence type="ECO:0000313" key="2">
    <source>
        <dbReference type="Proteomes" id="UP000198878"/>
    </source>
</evidence>
<protein>
    <submittedName>
        <fullName evidence="1">Uncharacterized protein</fullName>
    </submittedName>
</protein>
<dbReference type="Proteomes" id="UP000198878">
    <property type="component" value="Unassembled WGS sequence"/>
</dbReference>
<name>A0A1H5QZV1_9PSEU</name>
<dbReference type="STRING" id="218821.SAMN05421837_105346"/>
<keyword evidence="2" id="KW-1185">Reference proteome</keyword>
<dbReference type="EMBL" id="FNUJ01000005">
    <property type="protein sequence ID" value="SEF30707.1"/>
    <property type="molecule type" value="Genomic_DNA"/>
</dbReference>
<gene>
    <name evidence="1" type="ORF">SAMN05421837_105346</name>
</gene>
<organism evidence="1 2">
    <name type="scientific">Amycolatopsis pretoriensis</name>
    <dbReference type="NCBI Taxonomy" id="218821"/>
    <lineage>
        <taxon>Bacteria</taxon>
        <taxon>Bacillati</taxon>
        <taxon>Actinomycetota</taxon>
        <taxon>Actinomycetes</taxon>
        <taxon>Pseudonocardiales</taxon>
        <taxon>Pseudonocardiaceae</taxon>
        <taxon>Amycolatopsis</taxon>
    </lineage>
</organism>
<accession>A0A1H5QZV1</accession>
<proteinExistence type="predicted"/>
<reference evidence="2" key="1">
    <citation type="submission" date="2016-10" db="EMBL/GenBank/DDBJ databases">
        <authorList>
            <person name="Varghese N."/>
            <person name="Submissions S."/>
        </authorList>
    </citation>
    <scope>NUCLEOTIDE SEQUENCE [LARGE SCALE GENOMIC DNA]</scope>
    <source>
        <strain evidence="2">DSM 44654</strain>
    </source>
</reference>